<keyword evidence="2" id="KW-1185">Reference proteome</keyword>
<organism evidence="1 2">
    <name type="scientific">Roseivirga ehrenbergii (strain DSM 102268 / JCM 13514 / KCTC 12282 / NCIMB 14502 / KMM 6017)</name>
    <dbReference type="NCBI Taxonomy" id="279360"/>
    <lineage>
        <taxon>Bacteria</taxon>
        <taxon>Pseudomonadati</taxon>
        <taxon>Bacteroidota</taxon>
        <taxon>Cytophagia</taxon>
        <taxon>Cytophagales</taxon>
        <taxon>Roseivirgaceae</taxon>
        <taxon>Roseivirga</taxon>
    </lineage>
</organism>
<dbReference type="EMBL" id="LQZQ01000051">
    <property type="protein sequence ID" value="KYG71422.1"/>
    <property type="molecule type" value="Genomic_DNA"/>
</dbReference>
<gene>
    <name evidence="1" type="ORF">MB14_11660</name>
</gene>
<proteinExistence type="predicted"/>
<accession>A0A150WYR0</accession>
<dbReference type="RefSeq" id="WP_062594142.1">
    <property type="nucleotide sequence ID" value="NZ_LQZQ01000051.1"/>
</dbReference>
<dbReference type="STRING" id="279360.MB14_11660"/>
<sequence length="145" mass="16023">MMKANQYKLLSYNLFVVLFFLASCKSAEKKNTPEFTVKNAREFSLNTEGVKEVAPSNMIKDAIRLKGEIESVKGTSDRGNTYVFKVEEIVKYGATFATVAPAVGEKISLETPADVQFSKGDKVLIDVLTPITKTKEMLSATMVQN</sequence>
<dbReference type="OrthoDB" id="982491at2"/>
<reference evidence="1" key="1">
    <citation type="submission" date="2016-01" db="EMBL/GenBank/DDBJ databases">
        <title>Genome sequencing of Roseivirga ehrenbergii KMM 6017.</title>
        <authorList>
            <person name="Selvaratnam C."/>
            <person name="Thevarajoo S."/>
            <person name="Goh K.M."/>
            <person name="Ee R."/>
            <person name="Chan K.-G."/>
            <person name="Chong C.S."/>
        </authorList>
    </citation>
    <scope>NUCLEOTIDE SEQUENCE [LARGE SCALE GENOMIC DNA]</scope>
    <source>
        <strain evidence="1">KMM 6017</strain>
    </source>
</reference>
<dbReference type="PROSITE" id="PS51257">
    <property type="entry name" value="PROKAR_LIPOPROTEIN"/>
    <property type="match status" value="1"/>
</dbReference>
<dbReference type="AlphaFoldDB" id="A0A150WYR0"/>
<name>A0A150WYR0_ROSEK</name>
<dbReference type="Proteomes" id="UP000075583">
    <property type="component" value="Unassembled WGS sequence"/>
</dbReference>
<evidence type="ECO:0000313" key="1">
    <source>
        <dbReference type="EMBL" id="KYG71422.1"/>
    </source>
</evidence>
<comment type="caution">
    <text evidence="1">The sequence shown here is derived from an EMBL/GenBank/DDBJ whole genome shotgun (WGS) entry which is preliminary data.</text>
</comment>
<protein>
    <recommendedName>
        <fullName evidence="3">Lipoprotein</fullName>
    </recommendedName>
</protein>
<evidence type="ECO:0000313" key="2">
    <source>
        <dbReference type="Proteomes" id="UP000075583"/>
    </source>
</evidence>
<evidence type="ECO:0008006" key="3">
    <source>
        <dbReference type="Google" id="ProtNLM"/>
    </source>
</evidence>